<accession>A0ABN8S8L5</accession>
<name>A0ABN8S8L5_9CNID</name>
<sequence>MVGYLHNLSPIKTSQNKNQYFSLNFQTNSQVYRAVCFSPEKHSVLKRKLESSSPVKINRFQLKKNLKTEKEELILNKRTRIEDPDENEMDFDVQKIQEETVEAVDSSVEEIQDKQNSTLVNIAGRVLFNGTPETVEVRGKTLMKQEAMFTDNSGSLRLVLWEQDTRKMKSGQCYNLANVAIKEFNGTNYLTLTKYSNVTEATKLNITRHDEIPDNIQQVQVRFPPDGINFVQSYLSCNKCHSKVIDSDKKIIKCSECGLTQLKTKCRNKVMASILTITAKDTMSLNIFDDIIKQLYAIKRAQDPDFEKEFPDLNDDDITELILTVEATVVFKDKSAKEVIASV</sequence>
<protein>
    <recommendedName>
        <fullName evidence="3">Replication protein A subunit</fullName>
    </recommendedName>
</protein>
<dbReference type="EMBL" id="CALNXK010000537">
    <property type="protein sequence ID" value="CAH3187345.1"/>
    <property type="molecule type" value="Genomic_DNA"/>
</dbReference>
<gene>
    <name evidence="1" type="ORF">PLOB_00037226</name>
</gene>
<dbReference type="SUPFAM" id="SSF50249">
    <property type="entry name" value="Nucleic acid-binding proteins"/>
    <property type="match status" value="2"/>
</dbReference>
<dbReference type="Gene3D" id="2.40.50.140">
    <property type="entry name" value="Nucleic acid-binding proteins"/>
    <property type="match status" value="2"/>
</dbReference>
<keyword evidence="2" id="KW-1185">Reference proteome</keyword>
<proteinExistence type="predicted"/>
<evidence type="ECO:0008006" key="3">
    <source>
        <dbReference type="Google" id="ProtNLM"/>
    </source>
</evidence>
<comment type="caution">
    <text evidence="1">The sequence shown here is derived from an EMBL/GenBank/DDBJ whole genome shotgun (WGS) entry which is preliminary data.</text>
</comment>
<evidence type="ECO:0000313" key="2">
    <source>
        <dbReference type="Proteomes" id="UP001159405"/>
    </source>
</evidence>
<evidence type="ECO:0000313" key="1">
    <source>
        <dbReference type="EMBL" id="CAH3187345.1"/>
    </source>
</evidence>
<reference evidence="1 2" key="1">
    <citation type="submission" date="2022-05" db="EMBL/GenBank/DDBJ databases">
        <authorList>
            <consortium name="Genoscope - CEA"/>
            <person name="William W."/>
        </authorList>
    </citation>
    <scope>NUCLEOTIDE SEQUENCE [LARGE SCALE GENOMIC DNA]</scope>
</reference>
<dbReference type="Proteomes" id="UP001159405">
    <property type="component" value="Unassembled WGS sequence"/>
</dbReference>
<organism evidence="1 2">
    <name type="scientific">Porites lobata</name>
    <dbReference type="NCBI Taxonomy" id="104759"/>
    <lineage>
        <taxon>Eukaryota</taxon>
        <taxon>Metazoa</taxon>
        <taxon>Cnidaria</taxon>
        <taxon>Anthozoa</taxon>
        <taxon>Hexacorallia</taxon>
        <taxon>Scleractinia</taxon>
        <taxon>Fungiina</taxon>
        <taxon>Poritidae</taxon>
        <taxon>Porites</taxon>
    </lineage>
</organism>
<dbReference type="InterPro" id="IPR012340">
    <property type="entry name" value="NA-bd_OB-fold"/>
</dbReference>